<feature type="transmembrane region" description="Helical" evidence="5">
    <location>
        <begin position="426"/>
        <end position="445"/>
    </location>
</feature>
<feature type="transmembrane region" description="Helical" evidence="5">
    <location>
        <begin position="140"/>
        <end position="157"/>
    </location>
</feature>
<feature type="transmembrane region" description="Helical" evidence="5">
    <location>
        <begin position="521"/>
        <end position="545"/>
    </location>
</feature>
<feature type="transmembrane region" description="Helical" evidence="5">
    <location>
        <begin position="385"/>
        <end position="405"/>
    </location>
</feature>
<dbReference type="Proteomes" id="UP000292447">
    <property type="component" value="Chromosome VII"/>
</dbReference>
<gene>
    <name evidence="6" type="primary">MPUL0G02240</name>
    <name evidence="6" type="ORF">METSCH_G02240</name>
</gene>
<evidence type="ECO:0000313" key="7">
    <source>
        <dbReference type="Proteomes" id="UP000292447"/>
    </source>
</evidence>
<dbReference type="Pfam" id="PF07690">
    <property type="entry name" value="MFS_1"/>
    <property type="match status" value="1"/>
</dbReference>
<feature type="transmembrane region" description="Helical" evidence="5">
    <location>
        <begin position="345"/>
        <end position="365"/>
    </location>
</feature>
<feature type="transmembrane region" description="Helical" evidence="5">
    <location>
        <begin position="46"/>
        <end position="70"/>
    </location>
</feature>
<dbReference type="Gene3D" id="1.20.1250.20">
    <property type="entry name" value="MFS general substrate transporter like domains"/>
    <property type="match status" value="1"/>
</dbReference>
<evidence type="ECO:0000256" key="4">
    <source>
        <dbReference type="ARBA" id="ARBA00023136"/>
    </source>
</evidence>
<feature type="transmembrane region" description="Helical" evidence="5">
    <location>
        <begin position="177"/>
        <end position="196"/>
    </location>
</feature>
<dbReference type="EMBL" id="CP034462">
    <property type="protein sequence ID" value="QBM91181.1"/>
    <property type="molecule type" value="Genomic_DNA"/>
</dbReference>
<dbReference type="GO" id="GO:0005886">
    <property type="term" value="C:plasma membrane"/>
    <property type="evidence" value="ECO:0007669"/>
    <property type="project" value="TreeGrafter"/>
</dbReference>
<organism evidence="6 7">
    <name type="scientific">Metschnikowia aff. pulcherrima</name>
    <dbReference type="NCBI Taxonomy" id="2163413"/>
    <lineage>
        <taxon>Eukaryota</taxon>
        <taxon>Fungi</taxon>
        <taxon>Dikarya</taxon>
        <taxon>Ascomycota</taxon>
        <taxon>Saccharomycotina</taxon>
        <taxon>Pichiomycetes</taxon>
        <taxon>Metschnikowiaceae</taxon>
        <taxon>Metschnikowia</taxon>
    </lineage>
</organism>
<name>A0A4P6XY93_9ASCO</name>
<evidence type="ECO:0000256" key="5">
    <source>
        <dbReference type="SAM" id="Phobius"/>
    </source>
</evidence>
<dbReference type="InterPro" id="IPR036259">
    <property type="entry name" value="MFS_trans_sf"/>
</dbReference>
<comment type="subcellular location">
    <subcellularLocation>
        <location evidence="1">Membrane</location>
        <topology evidence="1">Multi-pass membrane protein</topology>
    </subcellularLocation>
</comment>
<feature type="transmembrane region" description="Helical" evidence="5">
    <location>
        <begin position="208"/>
        <end position="230"/>
    </location>
</feature>
<feature type="transmembrane region" description="Helical" evidence="5">
    <location>
        <begin position="116"/>
        <end position="134"/>
    </location>
</feature>
<dbReference type="STRING" id="2163413.A0A4P6XY93"/>
<keyword evidence="4 5" id="KW-0472">Membrane</keyword>
<accession>A0A4P6XY93</accession>
<dbReference type="PANTHER" id="PTHR23502:SF30">
    <property type="entry name" value="TRANSPORTER, PUTATIVE (AFU_ORTHOLOGUE AFUA_8G04702)-RELATED"/>
    <property type="match status" value="1"/>
</dbReference>
<evidence type="ECO:0000313" key="6">
    <source>
        <dbReference type="EMBL" id="QBM91181.1"/>
    </source>
</evidence>
<dbReference type="GO" id="GO:0022857">
    <property type="term" value="F:transmembrane transporter activity"/>
    <property type="evidence" value="ECO:0007669"/>
    <property type="project" value="InterPro"/>
</dbReference>
<proteinExistence type="predicted"/>
<keyword evidence="7" id="KW-1185">Reference proteome</keyword>
<feature type="transmembrane region" description="Helical" evidence="5">
    <location>
        <begin position="90"/>
        <end position="109"/>
    </location>
</feature>
<evidence type="ECO:0000256" key="1">
    <source>
        <dbReference type="ARBA" id="ARBA00004141"/>
    </source>
</evidence>
<dbReference type="InterPro" id="IPR011701">
    <property type="entry name" value="MFS"/>
</dbReference>
<dbReference type="PANTHER" id="PTHR23502">
    <property type="entry name" value="MAJOR FACILITATOR SUPERFAMILY"/>
    <property type="match status" value="1"/>
</dbReference>
<evidence type="ECO:0000256" key="2">
    <source>
        <dbReference type="ARBA" id="ARBA00022692"/>
    </source>
</evidence>
<dbReference type="AlphaFoldDB" id="A0A4P6XY93"/>
<protein>
    <submittedName>
        <fullName evidence="6">Major Facilitator Superfamily protein</fullName>
    </submittedName>
</protein>
<feature type="transmembrane region" description="Helical" evidence="5">
    <location>
        <begin position="491"/>
        <end position="509"/>
    </location>
</feature>
<sequence>MTIDYSAVPGTTHLVDFEEKKKDIVLIPTPSDDPNDPLNWSKSRKYLHVFCVVVYVFATGIPGTCIYSILTDIAAADGINITVAELNAGTGYNFLFLGLGCLIFQPLAMQYGKRPVYLFSTLACALLSLWQPYVTSNGEWIISKILAGIVVAPIEALPEATISDLFFEHERATYMGIYACSLFGSNYIAPLVAGFINENSRNLAVGGWRWVIFWAVIFCSVGFVFLFFFMEETNYERKLRVQKGDDGHPIAVITSHGTVGGGNKDVKKSLTVKVTSENASEEDIGSENLGGNLGNLAEFVDADEPVHYAAPKTFMQKLSVTSGMKSKFLLWEYFKTPFLMCQFPVVLWCGFLYGSSLFWYTVLNATEALVLGAAPYDFSSAMCGLAYLSPCIFVLIIYFYAGWITDLLKIKLAKRRGGLSHAEDRLWALSVYAILGPCALILWGVGAYNGIHWFGVVFGLGLMAGLCIIGCVNAVTYVIDCYHEVSCEAMATVVVIRNTMSFAMSYGITPWIENEGLQKTFIAAAFICLFCIGTFTVMLKTGYYWRDRTKHKYWKLIEHRRSLGMSH</sequence>
<feature type="transmembrane region" description="Helical" evidence="5">
    <location>
        <begin position="451"/>
        <end position="479"/>
    </location>
</feature>
<dbReference type="SUPFAM" id="SSF103473">
    <property type="entry name" value="MFS general substrate transporter"/>
    <property type="match status" value="1"/>
</dbReference>
<reference evidence="7" key="1">
    <citation type="submission" date="2019-03" db="EMBL/GenBank/DDBJ databases">
        <title>Snf2 controls pulcherriminic acid biosynthesis and connects pigmentation and antifungal activity of the yeast Metschnikowia pulcherrima.</title>
        <authorList>
            <person name="Gore-Lloyd D."/>
            <person name="Sumann I."/>
            <person name="Brachmann A.O."/>
            <person name="Schneeberger K."/>
            <person name="Ortiz-Merino R.A."/>
            <person name="Moreno-Beltran M."/>
            <person name="Schlaefli M."/>
            <person name="Kirner P."/>
            <person name="Santos Kron A."/>
            <person name="Wolfe K.H."/>
            <person name="Piel J."/>
            <person name="Ahrens C.H."/>
            <person name="Henk D."/>
            <person name="Freimoser F.M."/>
        </authorList>
    </citation>
    <scope>NUCLEOTIDE SEQUENCE [LARGE SCALE GENOMIC DNA]</scope>
    <source>
        <strain evidence="7">APC 1.2</strain>
    </source>
</reference>
<keyword evidence="3 5" id="KW-1133">Transmembrane helix</keyword>
<keyword evidence="2 5" id="KW-0812">Transmembrane</keyword>
<evidence type="ECO:0000256" key="3">
    <source>
        <dbReference type="ARBA" id="ARBA00022989"/>
    </source>
</evidence>